<dbReference type="PANTHER" id="PTHR33327">
    <property type="entry name" value="ENDONUCLEASE"/>
    <property type="match status" value="1"/>
</dbReference>
<dbReference type="InterPro" id="IPR055469">
    <property type="entry name" value="DUF7041"/>
</dbReference>
<comment type="caution">
    <text evidence="3">The sequence shown here is derived from an EMBL/GenBank/DDBJ whole genome shotgun (WGS) entry which is preliminary data.</text>
</comment>
<evidence type="ECO:0000256" key="1">
    <source>
        <dbReference type="SAM" id="MobiDB-lite"/>
    </source>
</evidence>
<sequence>MATVDSTTTTEAPRVTVRLPPFWAEQPAVWFAQAEAQFSLANIRDEQTKFCYTISQLDQSYAASVADIITAPPEHNPYATLRAELVGRLTPSKEQRIHQLITVEEMGDRKPSQFLRHLRTLAPDMPEYILRTIWSSRLPPHIRTILAGQNDCSLEAAARCADRITEAAPQPALASVGPSPNAALKEEIEDLSRQVAALRAEQNRPRNSPRDPPPNSKEHPPNPRDPRYRTRFSHPVTRNYHTHNRSPSRDDPASTLCWYHRRFGARAQRCTSPCDYHQQGN</sequence>
<organism evidence="3 4">
    <name type="scientific">Cryptotermes secundus</name>
    <dbReference type="NCBI Taxonomy" id="105785"/>
    <lineage>
        <taxon>Eukaryota</taxon>
        <taxon>Metazoa</taxon>
        <taxon>Ecdysozoa</taxon>
        <taxon>Arthropoda</taxon>
        <taxon>Hexapoda</taxon>
        <taxon>Insecta</taxon>
        <taxon>Pterygota</taxon>
        <taxon>Neoptera</taxon>
        <taxon>Polyneoptera</taxon>
        <taxon>Dictyoptera</taxon>
        <taxon>Blattodea</taxon>
        <taxon>Blattoidea</taxon>
        <taxon>Termitoidae</taxon>
        <taxon>Kalotermitidae</taxon>
        <taxon>Cryptotermitinae</taxon>
        <taxon>Cryptotermes</taxon>
    </lineage>
</organism>
<accession>A0A2J7QH56</accession>
<feature type="domain" description="DUF7041" evidence="2">
    <location>
        <begin position="19"/>
        <end position="101"/>
    </location>
</feature>
<dbReference type="InParanoid" id="A0A2J7QH56"/>
<dbReference type="Proteomes" id="UP000235965">
    <property type="component" value="Unassembled WGS sequence"/>
</dbReference>
<dbReference type="Pfam" id="PF23055">
    <property type="entry name" value="DUF7041"/>
    <property type="match status" value="1"/>
</dbReference>
<evidence type="ECO:0000313" key="3">
    <source>
        <dbReference type="EMBL" id="PNF27922.1"/>
    </source>
</evidence>
<dbReference type="OrthoDB" id="8122554at2759"/>
<feature type="compositionally biased region" description="Basic and acidic residues" evidence="1">
    <location>
        <begin position="216"/>
        <end position="228"/>
    </location>
</feature>
<reference evidence="3 4" key="1">
    <citation type="submission" date="2017-12" db="EMBL/GenBank/DDBJ databases">
        <title>Hemimetabolous genomes reveal molecular basis of termite eusociality.</title>
        <authorList>
            <person name="Harrison M.C."/>
            <person name="Jongepier E."/>
            <person name="Robertson H.M."/>
            <person name="Arning N."/>
            <person name="Bitard-Feildel T."/>
            <person name="Chao H."/>
            <person name="Childers C.P."/>
            <person name="Dinh H."/>
            <person name="Doddapaneni H."/>
            <person name="Dugan S."/>
            <person name="Gowin J."/>
            <person name="Greiner C."/>
            <person name="Han Y."/>
            <person name="Hu H."/>
            <person name="Hughes D.S.T."/>
            <person name="Huylmans A.-K."/>
            <person name="Kemena C."/>
            <person name="Kremer L.P.M."/>
            <person name="Lee S.L."/>
            <person name="Lopez-Ezquerra A."/>
            <person name="Mallet L."/>
            <person name="Monroy-Kuhn J.M."/>
            <person name="Moser A."/>
            <person name="Murali S.C."/>
            <person name="Muzny D.M."/>
            <person name="Otani S."/>
            <person name="Piulachs M.-D."/>
            <person name="Poelchau M."/>
            <person name="Qu J."/>
            <person name="Schaub F."/>
            <person name="Wada-Katsumata A."/>
            <person name="Worley K.C."/>
            <person name="Xie Q."/>
            <person name="Ylla G."/>
            <person name="Poulsen M."/>
            <person name="Gibbs R.A."/>
            <person name="Schal C."/>
            <person name="Richards S."/>
            <person name="Belles X."/>
            <person name="Korb J."/>
            <person name="Bornberg-Bauer E."/>
        </authorList>
    </citation>
    <scope>NUCLEOTIDE SEQUENCE [LARGE SCALE GENOMIC DNA]</scope>
    <source>
        <tissue evidence="3">Whole body</tissue>
    </source>
</reference>
<dbReference type="EMBL" id="NEVH01014357">
    <property type="protein sequence ID" value="PNF27922.1"/>
    <property type="molecule type" value="Genomic_DNA"/>
</dbReference>
<name>A0A2J7QH56_9NEOP</name>
<evidence type="ECO:0000313" key="4">
    <source>
        <dbReference type="Proteomes" id="UP000235965"/>
    </source>
</evidence>
<dbReference type="AlphaFoldDB" id="A0A2J7QH56"/>
<feature type="region of interest" description="Disordered" evidence="1">
    <location>
        <begin position="199"/>
        <end position="253"/>
    </location>
</feature>
<protein>
    <recommendedName>
        <fullName evidence="2">DUF7041 domain-containing protein</fullName>
    </recommendedName>
</protein>
<dbReference type="PANTHER" id="PTHR33327:SF3">
    <property type="entry name" value="RNA-DIRECTED DNA POLYMERASE"/>
    <property type="match status" value="1"/>
</dbReference>
<proteinExistence type="predicted"/>
<keyword evidence="4" id="KW-1185">Reference proteome</keyword>
<gene>
    <name evidence="3" type="ORF">B7P43_G03398</name>
</gene>
<evidence type="ECO:0000259" key="2">
    <source>
        <dbReference type="Pfam" id="PF23055"/>
    </source>
</evidence>
<dbReference type="STRING" id="105785.A0A2J7QH56"/>